<feature type="domain" description="GtrA/DPMS transmembrane" evidence="7">
    <location>
        <begin position="24"/>
        <end position="141"/>
    </location>
</feature>
<organism evidence="8 9">
    <name type="scientific">Vagococcus allomyrinae</name>
    <dbReference type="NCBI Taxonomy" id="2794353"/>
    <lineage>
        <taxon>Bacteria</taxon>
        <taxon>Bacillati</taxon>
        <taxon>Bacillota</taxon>
        <taxon>Bacilli</taxon>
        <taxon>Lactobacillales</taxon>
        <taxon>Enterococcaceae</taxon>
        <taxon>Vagococcus</taxon>
    </lineage>
</organism>
<evidence type="ECO:0000256" key="6">
    <source>
        <dbReference type="SAM" id="Phobius"/>
    </source>
</evidence>
<keyword evidence="5 6" id="KW-0472">Membrane</keyword>
<comment type="caution">
    <text evidence="8">The sequence shown here is derived from an EMBL/GenBank/DDBJ whole genome shotgun (WGS) entry which is preliminary data.</text>
</comment>
<evidence type="ECO:0000256" key="1">
    <source>
        <dbReference type="ARBA" id="ARBA00004141"/>
    </source>
</evidence>
<evidence type="ECO:0000259" key="7">
    <source>
        <dbReference type="Pfam" id="PF04138"/>
    </source>
</evidence>
<proteinExistence type="inferred from homology"/>
<keyword evidence="9" id="KW-1185">Reference proteome</keyword>
<evidence type="ECO:0000256" key="4">
    <source>
        <dbReference type="ARBA" id="ARBA00022989"/>
    </source>
</evidence>
<keyword evidence="3 6" id="KW-0812">Transmembrane</keyword>
<dbReference type="Proteomes" id="UP000674938">
    <property type="component" value="Unassembled WGS sequence"/>
</dbReference>
<sequence length="143" mass="16552">MTKIKQWVLTFKCMNEQRYSILMYLVMGGVTTIINIVTFWLCYSVLGIGYSVATVIAWFLSVLFAYLSNKFYVFESTNMNVSTLVHEMITFFGFRVISLLIDLFIMYICVSLFNVNALVAKVLANIVVLIVNYVFSKWVIFKK</sequence>
<comment type="similarity">
    <text evidence="2">Belongs to the GtrA family.</text>
</comment>
<dbReference type="GO" id="GO:0000271">
    <property type="term" value="P:polysaccharide biosynthetic process"/>
    <property type="evidence" value="ECO:0007669"/>
    <property type="project" value="InterPro"/>
</dbReference>
<evidence type="ECO:0000256" key="2">
    <source>
        <dbReference type="ARBA" id="ARBA00009399"/>
    </source>
</evidence>
<gene>
    <name evidence="8" type="ORF">I6N95_21650</name>
</gene>
<keyword evidence="4 6" id="KW-1133">Transmembrane helix</keyword>
<feature type="transmembrane region" description="Helical" evidence="6">
    <location>
        <begin position="119"/>
        <end position="140"/>
    </location>
</feature>
<dbReference type="PANTHER" id="PTHR38459">
    <property type="entry name" value="PROPHAGE BACTOPRENOL-LINKED GLUCOSE TRANSLOCASE HOMOLOG"/>
    <property type="match status" value="1"/>
</dbReference>
<evidence type="ECO:0000313" key="8">
    <source>
        <dbReference type="EMBL" id="MBP1043636.1"/>
    </source>
</evidence>
<dbReference type="PANTHER" id="PTHR38459:SF5">
    <property type="entry name" value="CELL WALL TEICHOIC ACID GLYCOSYLATION PROTEIN GTCA"/>
    <property type="match status" value="1"/>
</dbReference>
<dbReference type="RefSeq" id="WP_209531450.1">
    <property type="nucleotide sequence ID" value="NZ_JAEEGA010000018.1"/>
</dbReference>
<dbReference type="InterPro" id="IPR051401">
    <property type="entry name" value="GtrA_CellWall_Glycosyl"/>
</dbReference>
<dbReference type="EMBL" id="JAEEGA010000018">
    <property type="protein sequence ID" value="MBP1043636.1"/>
    <property type="molecule type" value="Genomic_DNA"/>
</dbReference>
<feature type="transmembrane region" description="Helical" evidence="6">
    <location>
        <begin position="21"/>
        <end position="41"/>
    </location>
</feature>
<name>A0A940PCN2_9ENTE</name>
<evidence type="ECO:0000256" key="5">
    <source>
        <dbReference type="ARBA" id="ARBA00023136"/>
    </source>
</evidence>
<reference evidence="8" key="1">
    <citation type="submission" date="2020-12" db="EMBL/GenBank/DDBJ databases">
        <title>Vagococcus allomyrinae sp. nov. and Enterococcus lavae sp. nov., isolated from the larvae of Allomyrina dichotoma.</title>
        <authorList>
            <person name="Lee S.D."/>
        </authorList>
    </citation>
    <scope>NUCLEOTIDE SEQUENCE</scope>
    <source>
        <strain evidence="8">BWB3-3</strain>
    </source>
</reference>
<dbReference type="GO" id="GO:0005886">
    <property type="term" value="C:plasma membrane"/>
    <property type="evidence" value="ECO:0007669"/>
    <property type="project" value="TreeGrafter"/>
</dbReference>
<evidence type="ECO:0000313" key="9">
    <source>
        <dbReference type="Proteomes" id="UP000674938"/>
    </source>
</evidence>
<dbReference type="Pfam" id="PF04138">
    <property type="entry name" value="GtrA_DPMS_TM"/>
    <property type="match status" value="1"/>
</dbReference>
<comment type="subcellular location">
    <subcellularLocation>
        <location evidence="1">Membrane</location>
        <topology evidence="1">Multi-pass membrane protein</topology>
    </subcellularLocation>
</comment>
<protein>
    <submittedName>
        <fullName evidence="8">GtrA family protein</fullName>
    </submittedName>
</protein>
<dbReference type="AlphaFoldDB" id="A0A940PCN2"/>
<evidence type="ECO:0000256" key="3">
    <source>
        <dbReference type="ARBA" id="ARBA00022692"/>
    </source>
</evidence>
<feature type="transmembrane region" description="Helical" evidence="6">
    <location>
        <begin position="47"/>
        <end position="67"/>
    </location>
</feature>
<dbReference type="InterPro" id="IPR007267">
    <property type="entry name" value="GtrA_DPMS_TM"/>
</dbReference>
<feature type="transmembrane region" description="Helical" evidence="6">
    <location>
        <begin position="88"/>
        <end position="113"/>
    </location>
</feature>
<accession>A0A940PCN2</accession>